<evidence type="ECO:0000313" key="2">
    <source>
        <dbReference type="EMBL" id="DAD96056.1"/>
    </source>
</evidence>
<protein>
    <submittedName>
        <fullName evidence="2">Tail protein</fullName>
    </submittedName>
</protein>
<dbReference type="Gene3D" id="4.10.220.110">
    <property type="match status" value="1"/>
</dbReference>
<name>A0A8S5NPA0_9CAUD</name>
<reference evidence="2" key="1">
    <citation type="journal article" date="2021" name="Proc. Natl. Acad. Sci. U.S.A.">
        <title>A Catalog of Tens of Thousands of Viruses from Human Metagenomes Reveals Hidden Associations with Chronic Diseases.</title>
        <authorList>
            <person name="Tisza M.J."/>
            <person name="Buck C.B."/>
        </authorList>
    </citation>
    <scope>NUCLEOTIDE SEQUENCE</scope>
    <source>
        <strain evidence="2">Ctpjm1</strain>
    </source>
</reference>
<dbReference type="SUPFAM" id="SSF69279">
    <property type="entry name" value="Phage tail proteins"/>
    <property type="match status" value="1"/>
</dbReference>
<dbReference type="PANTHER" id="PTHR35862:SF1">
    <property type="entry name" value="FELS-2 PROPHAGE PROTEIN"/>
    <property type="match status" value="1"/>
</dbReference>
<feature type="compositionally biased region" description="Basic and acidic residues" evidence="1">
    <location>
        <begin position="370"/>
        <end position="379"/>
    </location>
</feature>
<dbReference type="PANTHER" id="PTHR35862">
    <property type="entry name" value="FELS-2 PROPHAGE PROTEIN"/>
    <property type="match status" value="1"/>
</dbReference>
<dbReference type="Gene3D" id="2.30.110.50">
    <property type="match status" value="1"/>
</dbReference>
<sequence>MNITNLAERLSDALSDGLAGSLKPPAAHPVTLPDVLIQYEQKDITADIRPYFLSLGYTDYLEGQSDEIQLELEDTDGRWLRSWYPNQGDKLALQLGDQFTGMVDLGEFEIAEIEYSHPPSVVSLKALSTGIGHANRTLKPKAYEHTTLADIVRQVAGRLKLSVTGEVADIKIGRITQYQERDVEFLARLAREYGHSFKIVGKTLVFTRNDKLAAQAAVALLLPEDIKTVRLRDLIKGVPQEAVVSGYDAKAKTVRRQSRKHKPLRPKAKRAATTDTLKITTNRGESDAQLAARADAALSDASHNQVAGDITLFGNAKLVAGQIVRLKGFGQFSGRYLVKQSRHELRRSTGYTTSLEVKMVEYIADESEGQPERPSENPNKETQNAAGL</sequence>
<proteinExistence type="predicted"/>
<dbReference type="Gene3D" id="3.55.50.10">
    <property type="entry name" value="Baseplate protein-like domains"/>
    <property type="match status" value="1"/>
</dbReference>
<dbReference type="EMBL" id="BK015208">
    <property type="protein sequence ID" value="DAD96056.1"/>
    <property type="molecule type" value="Genomic_DNA"/>
</dbReference>
<organism evidence="2">
    <name type="scientific">Myoviridae sp. ctpjm1</name>
    <dbReference type="NCBI Taxonomy" id="2826699"/>
    <lineage>
        <taxon>Viruses</taxon>
        <taxon>Duplodnaviria</taxon>
        <taxon>Heunggongvirae</taxon>
        <taxon>Uroviricota</taxon>
        <taxon>Caudoviricetes</taxon>
    </lineage>
</organism>
<feature type="region of interest" description="Disordered" evidence="1">
    <location>
        <begin position="365"/>
        <end position="388"/>
    </location>
</feature>
<accession>A0A8S5NPA0</accession>
<dbReference type="InterPro" id="IPR052726">
    <property type="entry name" value="Phage_Baseplate_Hub"/>
</dbReference>
<evidence type="ECO:0000256" key="1">
    <source>
        <dbReference type="SAM" id="MobiDB-lite"/>
    </source>
</evidence>
<dbReference type="Pfam" id="PF05954">
    <property type="entry name" value="Phage_GPD"/>
    <property type="match status" value="1"/>
</dbReference>